<protein>
    <submittedName>
        <fullName evidence="9">Uncharacterized protein LOC136087416</fullName>
    </submittedName>
</protein>
<name>A0ABM4CWB8_HYDVU</name>
<dbReference type="PANTHER" id="PTHR24208:SF166">
    <property type="entry name" value="LIM HOMEOBOX TRANSCRIPTION FACTOR 1 ALPHA, ISOFORM B"/>
    <property type="match status" value="1"/>
</dbReference>
<evidence type="ECO:0000256" key="2">
    <source>
        <dbReference type="ARBA" id="ARBA00023125"/>
    </source>
</evidence>
<dbReference type="GeneID" id="136087416"/>
<dbReference type="SMART" id="SM00389">
    <property type="entry name" value="HOX"/>
    <property type="match status" value="1"/>
</dbReference>
<dbReference type="Gene3D" id="1.10.10.60">
    <property type="entry name" value="Homeodomain-like"/>
    <property type="match status" value="1"/>
</dbReference>
<dbReference type="PROSITE" id="PS00027">
    <property type="entry name" value="HOMEOBOX_1"/>
    <property type="match status" value="1"/>
</dbReference>
<dbReference type="InterPro" id="IPR050453">
    <property type="entry name" value="LIM_Homeobox_TF"/>
</dbReference>
<keyword evidence="2 5" id="KW-0238">DNA-binding</keyword>
<dbReference type="CDD" id="cd00086">
    <property type="entry name" value="homeodomain"/>
    <property type="match status" value="1"/>
</dbReference>
<dbReference type="SUPFAM" id="SSF46689">
    <property type="entry name" value="Homeodomain-like"/>
    <property type="match status" value="1"/>
</dbReference>
<dbReference type="PANTHER" id="PTHR24208">
    <property type="entry name" value="LIM/HOMEOBOX PROTEIN LHX"/>
    <property type="match status" value="1"/>
</dbReference>
<sequence length="336" mass="39751">MSTSYFFKQTNPHSTFIPTHNSFINYRKNNKYHDDLNRFGKIRLLRNRRSKYDVSRIIERSNRFNTDANILNFEKETNLSLRPSKDRTIFTDDQMHILESAYRLDNHPNNKKKETIANLCGLELERVKVWYQNRRAKEKRMKEDELATISHKAELPTNALNTCLTEIQNCLTSVYESTNTMEDQIVKNLLKESILTEQEINIENQDMSTEMEELNLVKDLLGQTPSNDEETDALPRIESFFSKRDALHIFPRDSAVFEQYKIDSEVRAPAFPQSFHFSYTTYIQDNLQVPTRSCYEIFENNISENFKEKNCNGSQQYFHKVLYPFQNICDTENQKQ</sequence>
<evidence type="ECO:0000256" key="4">
    <source>
        <dbReference type="ARBA" id="ARBA00023242"/>
    </source>
</evidence>
<evidence type="ECO:0000256" key="1">
    <source>
        <dbReference type="ARBA" id="ARBA00004123"/>
    </source>
</evidence>
<evidence type="ECO:0000313" key="8">
    <source>
        <dbReference type="Proteomes" id="UP001652625"/>
    </source>
</evidence>
<reference evidence="9" key="1">
    <citation type="submission" date="2025-08" db="UniProtKB">
        <authorList>
            <consortium name="RefSeq"/>
        </authorList>
    </citation>
    <scope>IDENTIFICATION</scope>
</reference>
<dbReference type="RefSeq" id="XP_065666229.1">
    <property type="nucleotide sequence ID" value="XM_065810157.1"/>
</dbReference>
<dbReference type="InterPro" id="IPR001356">
    <property type="entry name" value="HD"/>
</dbReference>
<feature type="domain" description="Homeobox" evidence="7">
    <location>
        <begin position="81"/>
        <end position="141"/>
    </location>
</feature>
<dbReference type="Pfam" id="PF00046">
    <property type="entry name" value="Homeodomain"/>
    <property type="match status" value="1"/>
</dbReference>
<dbReference type="InterPro" id="IPR009057">
    <property type="entry name" value="Homeodomain-like_sf"/>
</dbReference>
<proteinExistence type="predicted"/>
<evidence type="ECO:0000313" key="9">
    <source>
        <dbReference type="RefSeq" id="XP_065666229.1"/>
    </source>
</evidence>
<keyword evidence="8" id="KW-1185">Reference proteome</keyword>
<dbReference type="InterPro" id="IPR017970">
    <property type="entry name" value="Homeobox_CS"/>
</dbReference>
<comment type="subcellular location">
    <subcellularLocation>
        <location evidence="1 5 6">Nucleus</location>
    </subcellularLocation>
</comment>
<feature type="DNA-binding region" description="Homeobox" evidence="5">
    <location>
        <begin position="83"/>
        <end position="142"/>
    </location>
</feature>
<gene>
    <name evidence="9" type="primary">LOC136087416</name>
</gene>
<evidence type="ECO:0000256" key="6">
    <source>
        <dbReference type="RuleBase" id="RU000682"/>
    </source>
</evidence>
<evidence type="ECO:0000259" key="7">
    <source>
        <dbReference type="PROSITE" id="PS50071"/>
    </source>
</evidence>
<accession>A0ABM4CWB8</accession>
<evidence type="ECO:0000256" key="3">
    <source>
        <dbReference type="ARBA" id="ARBA00023155"/>
    </source>
</evidence>
<keyword evidence="3 5" id="KW-0371">Homeobox</keyword>
<keyword evidence="4 5" id="KW-0539">Nucleus</keyword>
<evidence type="ECO:0000256" key="5">
    <source>
        <dbReference type="PROSITE-ProRule" id="PRU00108"/>
    </source>
</evidence>
<dbReference type="PROSITE" id="PS50071">
    <property type="entry name" value="HOMEOBOX_2"/>
    <property type="match status" value="1"/>
</dbReference>
<dbReference type="Proteomes" id="UP001652625">
    <property type="component" value="Chromosome 11"/>
</dbReference>
<organism evidence="8 9">
    <name type="scientific">Hydra vulgaris</name>
    <name type="common">Hydra</name>
    <name type="synonym">Hydra attenuata</name>
    <dbReference type="NCBI Taxonomy" id="6087"/>
    <lineage>
        <taxon>Eukaryota</taxon>
        <taxon>Metazoa</taxon>
        <taxon>Cnidaria</taxon>
        <taxon>Hydrozoa</taxon>
        <taxon>Hydroidolina</taxon>
        <taxon>Anthoathecata</taxon>
        <taxon>Aplanulata</taxon>
        <taxon>Hydridae</taxon>
        <taxon>Hydra</taxon>
    </lineage>
</organism>